<feature type="region of interest" description="Disordered" evidence="1">
    <location>
        <begin position="25"/>
        <end position="119"/>
    </location>
</feature>
<feature type="compositionally biased region" description="Basic and acidic residues" evidence="1">
    <location>
        <begin position="86"/>
        <end position="98"/>
    </location>
</feature>
<feature type="transmembrane region" description="Helical" evidence="2">
    <location>
        <begin position="129"/>
        <end position="152"/>
    </location>
</feature>
<feature type="compositionally biased region" description="Basic and acidic residues" evidence="1">
    <location>
        <begin position="29"/>
        <end position="52"/>
    </location>
</feature>
<reference evidence="3 4" key="1">
    <citation type="journal article" date="2018" name="IMA Fungus">
        <title>IMA Genome-F 10: Nine draft genome sequences of Claviceps purpurea s.lat., including C. arundinis, C. humidiphila, and C. cf. spartinae, pseudomolecules for the pitch canker pathogen Fusarium circinatum, draft genome of Davidsoniella eucalypti, Grosmannia galeiformis, Quambalaria eucalypti, and Teratosphaeria destructans.</title>
        <authorList>
            <person name="Wingfield B.D."/>
            <person name="Liu M."/>
            <person name="Nguyen H.D."/>
            <person name="Lane F.A."/>
            <person name="Morgan S.W."/>
            <person name="De Vos L."/>
            <person name="Wilken P.M."/>
            <person name="Duong T.A."/>
            <person name="Aylward J."/>
            <person name="Coetzee M.P."/>
            <person name="Dadej K."/>
            <person name="De Beer Z.W."/>
            <person name="Findlay W."/>
            <person name="Havenga M."/>
            <person name="Kolarik M."/>
            <person name="Menzies J.G."/>
            <person name="Naidoo K."/>
            <person name="Pochopski O."/>
            <person name="Shoukouhi P."/>
            <person name="Santana Q.C."/>
            <person name="Seifert K.A."/>
            <person name="Soal N."/>
            <person name="Steenkamp E.T."/>
            <person name="Tatham C.T."/>
            <person name="van der Nest M.A."/>
            <person name="Wingfield M.J."/>
        </authorList>
    </citation>
    <scope>NUCLEOTIDE SEQUENCE [LARGE SCALE GENOMIC DNA]</scope>
    <source>
        <strain evidence="3">CMW44962</strain>
    </source>
</reference>
<comment type="caution">
    <text evidence="3">The sequence shown here is derived from an EMBL/GenBank/DDBJ whole genome shotgun (WGS) entry which is preliminary data.</text>
</comment>
<gene>
    <name evidence="3" type="ORF">Tdes44962_MAKER09802</name>
</gene>
<evidence type="ECO:0000313" key="4">
    <source>
        <dbReference type="Proteomes" id="UP001138500"/>
    </source>
</evidence>
<organism evidence="3 4">
    <name type="scientific">Teratosphaeria destructans</name>
    <dbReference type="NCBI Taxonomy" id="418781"/>
    <lineage>
        <taxon>Eukaryota</taxon>
        <taxon>Fungi</taxon>
        <taxon>Dikarya</taxon>
        <taxon>Ascomycota</taxon>
        <taxon>Pezizomycotina</taxon>
        <taxon>Dothideomycetes</taxon>
        <taxon>Dothideomycetidae</taxon>
        <taxon>Mycosphaerellales</taxon>
        <taxon>Teratosphaeriaceae</taxon>
        <taxon>Teratosphaeria</taxon>
    </lineage>
</organism>
<keyword evidence="2" id="KW-0472">Membrane</keyword>
<proteinExistence type="predicted"/>
<evidence type="ECO:0000256" key="2">
    <source>
        <dbReference type="SAM" id="Phobius"/>
    </source>
</evidence>
<protein>
    <submittedName>
        <fullName evidence="3">Uncharacterized protein</fullName>
    </submittedName>
</protein>
<name>A0A9W7SR52_9PEZI</name>
<dbReference type="Proteomes" id="UP001138500">
    <property type="component" value="Unassembled WGS sequence"/>
</dbReference>
<evidence type="ECO:0000313" key="3">
    <source>
        <dbReference type="EMBL" id="KAH9827180.1"/>
    </source>
</evidence>
<evidence type="ECO:0000256" key="1">
    <source>
        <dbReference type="SAM" id="MobiDB-lite"/>
    </source>
</evidence>
<accession>A0A9W7SR52</accession>
<keyword evidence="2" id="KW-0812">Transmembrane</keyword>
<dbReference type="AlphaFoldDB" id="A0A9W7SR52"/>
<reference evidence="3 4" key="2">
    <citation type="journal article" date="2021" name="Curr. Genet.">
        <title>Genetic response to nitrogen starvation in the aggressive Eucalyptus foliar pathogen Teratosphaeria destructans.</title>
        <authorList>
            <person name="Havenga M."/>
            <person name="Wingfield B.D."/>
            <person name="Wingfield M.J."/>
            <person name="Dreyer L.L."/>
            <person name="Roets F."/>
            <person name="Aylward J."/>
        </authorList>
    </citation>
    <scope>NUCLEOTIDE SEQUENCE [LARGE SCALE GENOMIC DNA]</scope>
    <source>
        <strain evidence="3">CMW44962</strain>
    </source>
</reference>
<keyword evidence="4" id="KW-1185">Reference proteome</keyword>
<keyword evidence="2" id="KW-1133">Transmembrane helix</keyword>
<dbReference type="EMBL" id="RIBY02001902">
    <property type="protein sequence ID" value="KAH9827180.1"/>
    <property type="molecule type" value="Genomic_DNA"/>
</dbReference>
<sequence length="544" mass="61479">MALQGVLLGTARTDQIDRMIDNGVQRAQNWHDQDDSDEDASRDARAHRDLPQRRPSTIHWSHHIESSDDDSEVDTHDGLPPFHATANDKAESEHHSQDSEEDLQGARRPPKGPSPEGQTRSARWAIKGFCFLTLLLFILVSPFLLGFCMFYQRPDLVIQQSPSDTNSTDLQAGADSIVRLALNLSQNIEDSVYEFDRAVFAPCAAFWLHCELGGSRDSLFWEPYKRLSSGIDESSRGWSQEQPCLIIAGCPDQTAASDPSAFEVFQQLSDQHLWPLTQIYISIQQEVAKIEPVVPRLHKNASIEGEAIRKLMLIEEAHWAQVEASTWPSLYYFATSVYRPTVALHESDLADREQYPLLLRLALFVTQRVWDNFWTAILPETFPVSLRRRHLHIAAALGEASRVTSGAVAEIQAKGKECTQQLARVEKHLQQELYYLSGQQAPPLWVEWMRDYLEPVCVWAEGKGRVVDESQQRVDLRAIRKSLAHVDQAVSRVLQAQGSMTGWRSLVGPPSVGDKEHAGRKMLVGRVEEVAKRAEEWKEGLPER</sequence>